<dbReference type="Proteomes" id="UP001321473">
    <property type="component" value="Unassembled WGS sequence"/>
</dbReference>
<dbReference type="SUPFAM" id="SSF57850">
    <property type="entry name" value="RING/U-box"/>
    <property type="match status" value="1"/>
</dbReference>
<sequence>MPPGSMQYSLVGFAPELDWRPLHFLKPLPPNRVCSACGLVRQKTALLSCAHTLCESCYGQCAEAGLHVCPLDGYECQDEDVICVDFPAEDLLRREVSDNIYGSIL</sequence>
<gene>
    <name evidence="4" type="ORF">V5799_010052</name>
</gene>
<evidence type="ECO:0000256" key="3">
    <source>
        <dbReference type="ARBA" id="ARBA00022833"/>
    </source>
</evidence>
<name>A0AAQ4F9U8_AMBAM</name>
<keyword evidence="1" id="KW-0479">Metal-binding</keyword>
<keyword evidence="2" id="KW-0863">Zinc-finger</keyword>
<dbReference type="GO" id="GO:0008270">
    <property type="term" value="F:zinc ion binding"/>
    <property type="evidence" value="ECO:0007669"/>
    <property type="project" value="UniProtKB-KW"/>
</dbReference>
<dbReference type="PROSITE" id="PS00518">
    <property type="entry name" value="ZF_RING_1"/>
    <property type="match status" value="1"/>
</dbReference>
<comment type="caution">
    <text evidence="4">The sequence shown here is derived from an EMBL/GenBank/DDBJ whole genome shotgun (WGS) entry which is preliminary data.</text>
</comment>
<accession>A0AAQ4F9U8</accession>
<reference evidence="4 5" key="1">
    <citation type="journal article" date="2023" name="Arcadia Sci">
        <title>De novo assembly of a long-read Amblyomma americanum tick genome.</title>
        <authorList>
            <person name="Chou S."/>
            <person name="Poskanzer K.E."/>
            <person name="Rollins M."/>
            <person name="Thuy-Boun P.S."/>
        </authorList>
    </citation>
    <scope>NUCLEOTIDE SEQUENCE [LARGE SCALE GENOMIC DNA]</scope>
    <source>
        <strain evidence="4">F_SG_1</strain>
        <tissue evidence="4">Salivary glands</tissue>
    </source>
</reference>
<evidence type="ECO:0000313" key="5">
    <source>
        <dbReference type="Proteomes" id="UP001321473"/>
    </source>
</evidence>
<dbReference type="Gene3D" id="3.30.40.10">
    <property type="entry name" value="Zinc/RING finger domain, C3HC4 (zinc finger)"/>
    <property type="match status" value="1"/>
</dbReference>
<protein>
    <submittedName>
        <fullName evidence="4">Uncharacterized protein</fullName>
    </submittedName>
</protein>
<proteinExistence type="predicted"/>
<dbReference type="AlphaFoldDB" id="A0AAQ4F9U8"/>
<keyword evidence="5" id="KW-1185">Reference proteome</keyword>
<dbReference type="InterPro" id="IPR013083">
    <property type="entry name" value="Znf_RING/FYVE/PHD"/>
</dbReference>
<dbReference type="InterPro" id="IPR017907">
    <property type="entry name" value="Znf_RING_CS"/>
</dbReference>
<keyword evidence="3" id="KW-0862">Zinc</keyword>
<evidence type="ECO:0000256" key="2">
    <source>
        <dbReference type="ARBA" id="ARBA00022771"/>
    </source>
</evidence>
<organism evidence="4 5">
    <name type="scientific">Amblyomma americanum</name>
    <name type="common">Lone star tick</name>
    <dbReference type="NCBI Taxonomy" id="6943"/>
    <lineage>
        <taxon>Eukaryota</taxon>
        <taxon>Metazoa</taxon>
        <taxon>Ecdysozoa</taxon>
        <taxon>Arthropoda</taxon>
        <taxon>Chelicerata</taxon>
        <taxon>Arachnida</taxon>
        <taxon>Acari</taxon>
        <taxon>Parasitiformes</taxon>
        <taxon>Ixodida</taxon>
        <taxon>Ixodoidea</taxon>
        <taxon>Ixodidae</taxon>
        <taxon>Amblyomminae</taxon>
        <taxon>Amblyomma</taxon>
    </lineage>
</organism>
<evidence type="ECO:0000256" key="1">
    <source>
        <dbReference type="ARBA" id="ARBA00022723"/>
    </source>
</evidence>
<evidence type="ECO:0000313" key="4">
    <source>
        <dbReference type="EMBL" id="KAK8783583.1"/>
    </source>
</evidence>
<dbReference type="EMBL" id="JARKHS020005397">
    <property type="protein sequence ID" value="KAK8783583.1"/>
    <property type="molecule type" value="Genomic_DNA"/>
</dbReference>